<reference evidence="1" key="1">
    <citation type="submission" date="2022-08" db="UniProtKB">
        <authorList>
            <consortium name="EnsemblMetazoa"/>
        </authorList>
    </citation>
    <scope>IDENTIFICATION</scope>
    <source>
        <strain evidence="1">05x7-T-G4-1.051#20</strain>
    </source>
</reference>
<keyword evidence="2" id="KW-1185">Reference proteome</keyword>
<dbReference type="EnsemblMetazoa" id="G11493.1">
    <property type="protein sequence ID" value="G11493.1:cds"/>
    <property type="gene ID" value="G11493"/>
</dbReference>
<evidence type="ECO:0000313" key="2">
    <source>
        <dbReference type="Proteomes" id="UP000005408"/>
    </source>
</evidence>
<protein>
    <recommendedName>
        <fullName evidence="3">CARD domain-containing protein</fullName>
    </recommendedName>
</protein>
<proteinExistence type="predicted"/>
<evidence type="ECO:0008006" key="3">
    <source>
        <dbReference type="Google" id="ProtNLM"/>
    </source>
</evidence>
<sequence length="277" mass="31652">MMEEKTVEGFQEFNAFLEEIGGCITDGTLHAMENILQEKALNGLNFINVRLRCETNAVHKLEENVKTLGSNIVKKTGVSLEGNEIYVRSVQSESKEKVARENSSFKTFIQRNQNSLVENLEPRSIVTGSKISSLFDSKIMTKMGTLKNRSERAKYFLEICLNLPKEEQETVITLLREKIVSSEEVPDAAESGPVRCWIQENQETLLDEIETDLIEITIKRLENVPLEVYTSLMDKSKGRKEKAKTFLEFVLRKDEYVFALQKTLKENGIECMKEEIA</sequence>
<organism evidence="1 2">
    <name type="scientific">Magallana gigas</name>
    <name type="common">Pacific oyster</name>
    <name type="synonym">Crassostrea gigas</name>
    <dbReference type="NCBI Taxonomy" id="29159"/>
    <lineage>
        <taxon>Eukaryota</taxon>
        <taxon>Metazoa</taxon>
        <taxon>Spiralia</taxon>
        <taxon>Lophotrochozoa</taxon>
        <taxon>Mollusca</taxon>
        <taxon>Bivalvia</taxon>
        <taxon>Autobranchia</taxon>
        <taxon>Pteriomorphia</taxon>
        <taxon>Ostreida</taxon>
        <taxon>Ostreoidea</taxon>
        <taxon>Ostreidae</taxon>
        <taxon>Magallana</taxon>
    </lineage>
</organism>
<evidence type="ECO:0000313" key="1">
    <source>
        <dbReference type="EnsemblMetazoa" id="G11493.1:cds"/>
    </source>
</evidence>
<accession>A0A8W8HY13</accession>
<name>A0A8W8HY13_MAGGI</name>
<dbReference type="Proteomes" id="UP000005408">
    <property type="component" value="Unassembled WGS sequence"/>
</dbReference>
<dbReference type="AlphaFoldDB" id="A0A8W8HY13"/>